<keyword evidence="4" id="KW-1133">Transmembrane helix</keyword>
<dbReference type="InterPro" id="IPR006143">
    <property type="entry name" value="RND_pump_MFP"/>
</dbReference>
<dbReference type="AlphaFoldDB" id="A0A1F6EXT5"/>
<dbReference type="GO" id="GO:0030313">
    <property type="term" value="C:cell envelope"/>
    <property type="evidence" value="ECO:0007669"/>
    <property type="project" value="UniProtKB-SubCell"/>
</dbReference>
<dbReference type="Gene3D" id="2.40.420.20">
    <property type="match status" value="1"/>
</dbReference>
<comment type="subcellular location">
    <subcellularLocation>
        <location evidence="1">Cell envelope</location>
    </subcellularLocation>
</comment>
<reference evidence="5 6" key="1">
    <citation type="journal article" date="2016" name="Nat. Commun.">
        <title>Thousands of microbial genomes shed light on interconnected biogeochemical processes in an aquifer system.</title>
        <authorList>
            <person name="Anantharaman K."/>
            <person name="Brown C.T."/>
            <person name="Hug L.A."/>
            <person name="Sharon I."/>
            <person name="Castelle C.J."/>
            <person name="Probst A.J."/>
            <person name="Thomas B.C."/>
            <person name="Singh A."/>
            <person name="Wilkins M.J."/>
            <person name="Karaoz U."/>
            <person name="Brodie E.L."/>
            <person name="Williams K.H."/>
            <person name="Hubbard S.S."/>
            <person name="Banfield J.F."/>
        </authorList>
    </citation>
    <scope>NUCLEOTIDE SEQUENCE [LARGE SCALE GENOMIC DNA]</scope>
</reference>
<evidence type="ECO:0000256" key="4">
    <source>
        <dbReference type="SAM" id="Phobius"/>
    </source>
</evidence>
<dbReference type="SUPFAM" id="SSF111369">
    <property type="entry name" value="HlyD-like secretion proteins"/>
    <property type="match status" value="1"/>
</dbReference>
<keyword evidence="3" id="KW-0175">Coiled coil</keyword>
<evidence type="ECO:0000256" key="2">
    <source>
        <dbReference type="ARBA" id="ARBA00009477"/>
    </source>
</evidence>
<evidence type="ECO:0008006" key="7">
    <source>
        <dbReference type="Google" id="ProtNLM"/>
    </source>
</evidence>
<comment type="caution">
    <text evidence="5">The sequence shown here is derived from an EMBL/GenBank/DDBJ whole genome shotgun (WGS) entry which is preliminary data.</text>
</comment>
<evidence type="ECO:0000313" key="5">
    <source>
        <dbReference type="EMBL" id="OGG78362.1"/>
    </source>
</evidence>
<dbReference type="PANTHER" id="PTHR32347:SF27">
    <property type="entry name" value="RND EFFLUX PUMP MEMBRANE FUSION PROTEIN BARREL-SANDWICH DOMAIN-CONTAINING PROTEIN"/>
    <property type="match status" value="1"/>
</dbReference>
<dbReference type="Proteomes" id="UP000178811">
    <property type="component" value="Unassembled WGS sequence"/>
</dbReference>
<organism evidence="5 6">
    <name type="scientific">Candidatus Kaiserbacteria bacterium RIFCSPLOWO2_01_FULL_52_12b</name>
    <dbReference type="NCBI Taxonomy" id="1798509"/>
    <lineage>
        <taxon>Bacteria</taxon>
        <taxon>Candidatus Kaiseribacteriota</taxon>
    </lineage>
</organism>
<protein>
    <recommendedName>
        <fullName evidence="7">Membrane fusion protein biotin-lipoyl like domain-containing protein</fullName>
    </recommendedName>
</protein>
<dbReference type="InterPro" id="IPR050465">
    <property type="entry name" value="UPF0194_transport"/>
</dbReference>
<dbReference type="GO" id="GO:0022857">
    <property type="term" value="F:transmembrane transporter activity"/>
    <property type="evidence" value="ECO:0007669"/>
    <property type="project" value="InterPro"/>
</dbReference>
<keyword evidence="4" id="KW-0472">Membrane</keyword>
<dbReference type="EMBL" id="MFLW01000011">
    <property type="protein sequence ID" value="OGG78362.1"/>
    <property type="molecule type" value="Genomic_DNA"/>
</dbReference>
<dbReference type="Gene3D" id="2.40.30.170">
    <property type="match status" value="1"/>
</dbReference>
<accession>A0A1F6EXT5</accession>
<name>A0A1F6EXT5_9BACT</name>
<evidence type="ECO:0000256" key="1">
    <source>
        <dbReference type="ARBA" id="ARBA00004196"/>
    </source>
</evidence>
<dbReference type="PANTHER" id="PTHR32347">
    <property type="entry name" value="EFFLUX SYSTEM COMPONENT YKNX-RELATED"/>
    <property type="match status" value="1"/>
</dbReference>
<dbReference type="Gene3D" id="2.40.50.100">
    <property type="match status" value="2"/>
</dbReference>
<dbReference type="GO" id="GO:0016020">
    <property type="term" value="C:membrane"/>
    <property type="evidence" value="ECO:0007669"/>
    <property type="project" value="InterPro"/>
</dbReference>
<feature type="transmembrane region" description="Helical" evidence="4">
    <location>
        <begin position="12"/>
        <end position="31"/>
    </location>
</feature>
<evidence type="ECO:0000313" key="6">
    <source>
        <dbReference type="Proteomes" id="UP000178811"/>
    </source>
</evidence>
<gene>
    <name evidence="5" type="ORF">A3A36_02085</name>
</gene>
<evidence type="ECO:0000256" key="3">
    <source>
        <dbReference type="ARBA" id="ARBA00023054"/>
    </source>
</evidence>
<dbReference type="NCBIfam" id="TIGR01730">
    <property type="entry name" value="RND_mfp"/>
    <property type="match status" value="1"/>
</dbReference>
<comment type="similarity">
    <text evidence="2">Belongs to the membrane fusion protein (MFP) (TC 8.A.1) family.</text>
</comment>
<proteinExistence type="inferred from homology"/>
<keyword evidence="4" id="KW-0812">Transmembrane</keyword>
<sequence length="489" mass="50458">MQFPFKTLSIPSWKYAIIGLGIVIFGGYFYFGQGGSSDETFTVTLGDFIQKVSVSGTVIPAKNVDLGFAANGRIAGVYVKVGQRVNAGAVLAETENGDLVATLAQAKADLDALLSGTRPEEIAVASASVTNAESSLVNAIQSAYTASDDAVHNRADVFFSNPRTAPELSFIVPNVNLKILVERDRSDTELALTAWALLVPKLSSENAARMAVQAQNYLTQVTTLLADANAAINQGLPDTATSAATLSSYATTLATGRTNVNTAATTLTSAMTTLDAALKNLSLKQAGATKDAVAAQQAIIANARAALAKTYVVAPFNGIVTRMDAKVGEVVSPSTSLISLQSAGIFQIETYVPEVAIAGISVGNSATTTLDAYGSSVEFPATVVAVNPAETMKDGVPAYKTTLEFLTADSRIRSGMTANVVITIGVLPNAIVIPSGAVGNKGGVPYVSVLMDGTPVSRTVMTGPSPALGQIEILSGLSAGDIILLAPRM</sequence>